<accession>A0A8H3WV77</accession>
<proteinExistence type="predicted"/>
<feature type="compositionally biased region" description="Low complexity" evidence="1">
    <location>
        <begin position="154"/>
        <end position="179"/>
    </location>
</feature>
<protein>
    <submittedName>
        <fullName evidence="2">Cell wall beta-glucan synthesis family protein</fullName>
    </submittedName>
</protein>
<feature type="compositionally biased region" description="Low complexity" evidence="1">
    <location>
        <begin position="87"/>
        <end position="137"/>
    </location>
</feature>
<evidence type="ECO:0000256" key="1">
    <source>
        <dbReference type="SAM" id="MobiDB-lite"/>
    </source>
</evidence>
<evidence type="ECO:0000313" key="2">
    <source>
        <dbReference type="EMBL" id="KAF0345552.1"/>
    </source>
</evidence>
<keyword evidence="3" id="KW-1185">Reference proteome</keyword>
<feature type="compositionally biased region" description="Pro residues" evidence="1">
    <location>
        <begin position="66"/>
        <end position="76"/>
    </location>
</feature>
<gene>
    <name evidence="2" type="ORF">F8M41_015809</name>
</gene>
<sequence>MSGSDQEQIYLATIGEVPGSQSTIEYTCPQVDPVGKWYFFRFSDGNTTNDAYTTRFTISDLNGNYPPAPSPAPAPGKNPGQTGKIVSNSTTPAATSSISGSPTSTPASSSNNTPASPNNSNVPTTNTEPSTPSAPSAQKTQSSNANPNNPSVGSSSAKDATDSASSNKTSNKTSGASNSASFLGCAKELVFSVIVGLTLSYLMPSI</sequence>
<dbReference type="Proteomes" id="UP000439903">
    <property type="component" value="Unassembled WGS sequence"/>
</dbReference>
<dbReference type="EMBL" id="WTPW01003347">
    <property type="protein sequence ID" value="KAF0345552.1"/>
    <property type="molecule type" value="Genomic_DNA"/>
</dbReference>
<feature type="compositionally biased region" description="Polar residues" evidence="1">
    <location>
        <begin position="138"/>
        <end position="153"/>
    </location>
</feature>
<reference evidence="2 3" key="1">
    <citation type="journal article" date="2019" name="Environ. Microbiol.">
        <title>At the nexus of three kingdoms: the genome of the mycorrhizal fungus Gigaspora margarita provides insights into plant, endobacterial and fungal interactions.</title>
        <authorList>
            <person name="Venice F."/>
            <person name="Ghignone S."/>
            <person name="Salvioli di Fossalunga A."/>
            <person name="Amselem J."/>
            <person name="Novero M."/>
            <person name="Xianan X."/>
            <person name="Sedzielewska Toro K."/>
            <person name="Morin E."/>
            <person name="Lipzen A."/>
            <person name="Grigoriev I.V."/>
            <person name="Henrissat B."/>
            <person name="Martin F.M."/>
            <person name="Bonfante P."/>
        </authorList>
    </citation>
    <scope>NUCLEOTIDE SEQUENCE [LARGE SCALE GENOMIC DNA]</scope>
    <source>
        <strain evidence="2 3">BEG34</strain>
    </source>
</reference>
<evidence type="ECO:0000313" key="3">
    <source>
        <dbReference type="Proteomes" id="UP000439903"/>
    </source>
</evidence>
<dbReference type="OrthoDB" id="2432613at2759"/>
<dbReference type="AlphaFoldDB" id="A0A8H3WV77"/>
<name>A0A8H3WV77_GIGMA</name>
<comment type="caution">
    <text evidence="2">The sequence shown here is derived from an EMBL/GenBank/DDBJ whole genome shotgun (WGS) entry which is preliminary data.</text>
</comment>
<feature type="region of interest" description="Disordered" evidence="1">
    <location>
        <begin position="62"/>
        <end position="179"/>
    </location>
</feature>
<organism evidence="2 3">
    <name type="scientific">Gigaspora margarita</name>
    <dbReference type="NCBI Taxonomy" id="4874"/>
    <lineage>
        <taxon>Eukaryota</taxon>
        <taxon>Fungi</taxon>
        <taxon>Fungi incertae sedis</taxon>
        <taxon>Mucoromycota</taxon>
        <taxon>Glomeromycotina</taxon>
        <taxon>Glomeromycetes</taxon>
        <taxon>Diversisporales</taxon>
        <taxon>Gigasporaceae</taxon>
        <taxon>Gigaspora</taxon>
    </lineage>
</organism>